<evidence type="ECO:0000313" key="2">
    <source>
        <dbReference type="EMBL" id="TEA41910.1"/>
    </source>
</evidence>
<feature type="non-terminal residue" evidence="2">
    <location>
        <position position="1"/>
    </location>
</feature>
<evidence type="ECO:0000313" key="3">
    <source>
        <dbReference type="Proteomes" id="UP000295264"/>
    </source>
</evidence>
<name>A0A484H3N8_SOUCH</name>
<dbReference type="EMBL" id="QWLN02000836">
    <property type="protein sequence ID" value="TEA41910.1"/>
    <property type="molecule type" value="Genomic_DNA"/>
</dbReference>
<organism evidence="2 3">
    <name type="scientific">Sousa chinensis</name>
    <name type="common">Indo-pacific humpbacked dolphin</name>
    <name type="synonym">Steno chinensis</name>
    <dbReference type="NCBI Taxonomy" id="103600"/>
    <lineage>
        <taxon>Eukaryota</taxon>
        <taxon>Metazoa</taxon>
        <taxon>Chordata</taxon>
        <taxon>Craniata</taxon>
        <taxon>Vertebrata</taxon>
        <taxon>Euteleostomi</taxon>
        <taxon>Mammalia</taxon>
        <taxon>Eutheria</taxon>
        <taxon>Laurasiatheria</taxon>
        <taxon>Artiodactyla</taxon>
        <taxon>Whippomorpha</taxon>
        <taxon>Cetacea</taxon>
        <taxon>Odontoceti</taxon>
        <taxon>Delphinidae</taxon>
        <taxon>Sousa</taxon>
    </lineage>
</organism>
<proteinExistence type="predicted"/>
<feature type="non-terminal residue" evidence="2">
    <location>
        <position position="83"/>
    </location>
</feature>
<comment type="caution">
    <text evidence="2">The sequence shown here is derived from an EMBL/GenBank/DDBJ whole genome shotgun (WGS) entry which is preliminary data.</text>
</comment>
<sequence>VSCEAYGTRAARGKEKKPYPMHREEVWKKMHTTNTKIGLECASSRKNKTKCPVLRLHMGTFSWCPKCYTCELRITERVNNASN</sequence>
<keyword evidence="3" id="KW-1185">Reference proteome</keyword>
<feature type="region of interest" description="Disordered" evidence="1">
    <location>
        <begin position="1"/>
        <end position="20"/>
    </location>
</feature>
<accession>A0A484H3N8</accession>
<evidence type="ECO:0000256" key="1">
    <source>
        <dbReference type="SAM" id="MobiDB-lite"/>
    </source>
</evidence>
<dbReference type="AlphaFoldDB" id="A0A484H3N8"/>
<dbReference type="Proteomes" id="UP000295264">
    <property type="component" value="Unassembled WGS sequence"/>
</dbReference>
<gene>
    <name evidence="2" type="ORF">DBR06_SOUSAS9910058</name>
</gene>
<reference evidence="2 3" key="1">
    <citation type="journal article" date="2018" name="Genomics">
        <title>Molecular footprints of inshore aquatic adaptation in Indo-Pacific humpback dolphin (Sousa chinensis).</title>
        <authorList>
            <person name="Ming Y."/>
            <person name="Jian J."/>
            <person name="Yu F."/>
            <person name="Yu X."/>
            <person name="Wang J."/>
            <person name="Liu W."/>
        </authorList>
    </citation>
    <scope>NUCLEOTIDE SEQUENCE [LARGE SCALE GENOMIC DNA]</scope>
    <source>
        <strain evidence="2">MY-2018</strain>
        <tissue evidence="2">Skin</tissue>
    </source>
</reference>
<protein>
    <submittedName>
        <fullName evidence="2">Uncharacterized protein</fullName>
    </submittedName>
</protein>